<evidence type="ECO:0000256" key="1">
    <source>
        <dbReference type="ARBA" id="ARBA00004123"/>
    </source>
</evidence>
<dbReference type="FunFam" id="2.130.10.10:FF:000683">
    <property type="entry name" value="WD-40 repeat protein family"/>
    <property type="match status" value="1"/>
</dbReference>
<dbReference type="SUPFAM" id="SSF50978">
    <property type="entry name" value="WD40 repeat-like"/>
    <property type="match status" value="1"/>
</dbReference>
<proteinExistence type="predicted"/>
<evidence type="ECO:0000313" key="6">
    <source>
        <dbReference type="Proteomes" id="UP000017836"/>
    </source>
</evidence>
<evidence type="ECO:0000256" key="2">
    <source>
        <dbReference type="ARBA" id="ARBA00022574"/>
    </source>
</evidence>
<dbReference type="OMA" id="PCESEVW"/>
<dbReference type="InterPro" id="IPR015943">
    <property type="entry name" value="WD40/YVTN_repeat-like_dom_sf"/>
</dbReference>
<sequence length="347" mass="37613">MAGSAPNLQIHRFPQPKYIDALKWLPPIAAFDRFIVLSLFDPSSDSSSIEIQSLSLSTHSPELHLLSTWPSHSRISCLSVCPFFQKPIIAAASLSGSLHFVVADAIEASIDDGFSVEDKGFHRAGVFSIDLQSSTCECVSAGEDGRINLSKIEGSRVVYGTVFDGKGLVSYTSARWASPWEFATGGLGFGVQFWDQRKPGGPVSQSPAKWIEGSSSGIVHSLDIHPSRKHICVVGGSGGTVFAWDLRWQKQPVMLCGGGTADPMAEGEVWKVQYDHYSQSANPSTQIPPVMMCSDDGILAIVEPGEEEPIELLAEPCAINGFDIDPQNPSDLICHLEWEEIAILMRP</sequence>
<dbReference type="Gramene" id="ERN07085">
    <property type="protein sequence ID" value="ERN07085"/>
    <property type="gene ID" value="AMTR_s00019p00076100"/>
</dbReference>
<dbReference type="EMBL" id="KI393807">
    <property type="protein sequence ID" value="ERN07085.1"/>
    <property type="molecule type" value="Genomic_DNA"/>
</dbReference>
<dbReference type="InterPro" id="IPR001680">
    <property type="entry name" value="WD40_rpt"/>
</dbReference>
<dbReference type="KEGG" id="atr:18435301"/>
<gene>
    <name evidence="5" type="ORF">AMTR_s00019p00076100</name>
</gene>
<dbReference type="OrthoDB" id="9890280at2759"/>
<dbReference type="PANTHER" id="PTHR22652:SF0">
    <property type="entry name" value="NUCLEOPORIN NUP43"/>
    <property type="match status" value="1"/>
</dbReference>
<evidence type="ECO:0008006" key="7">
    <source>
        <dbReference type="Google" id="ProtNLM"/>
    </source>
</evidence>
<dbReference type="Gene3D" id="2.130.10.10">
    <property type="entry name" value="YVTN repeat-like/Quinoprotein amine dehydrogenase"/>
    <property type="match status" value="1"/>
</dbReference>
<dbReference type="STRING" id="13333.W1PIZ5"/>
<evidence type="ECO:0000313" key="5">
    <source>
        <dbReference type="EMBL" id="ERN07085.1"/>
    </source>
</evidence>
<dbReference type="eggNOG" id="ENOG502QVRC">
    <property type="taxonomic scope" value="Eukaryota"/>
</dbReference>
<accession>W1PIZ5</accession>
<reference evidence="6" key="1">
    <citation type="journal article" date="2013" name="Science">
        <title>The Amborella genome and the evolution of flowering plants.</title>
        <authorList>
            <consortium name="Amborella Genome Project"/>
        </authorList>
    </citation>
    <scope>NUCLEOTIDE SEQUENCE [LARGE SCALE GENOMIC DNA]</scope>
</reference>
<dbReference type="SMART" id="SM00320">
    <property type="entry name" value="WD40"/>
    <property type="match status" value="3"/>
</dbReference>
<comment type="subcellular location">
    <subcellularLocation>
        <location evidence="1">Nucleus</location>
    </subcellularLocation>
</comment>
<dbReference type="InterPro" id="IPR036322">
    <property type="entry name" value="WD40_repeat_dom_sf"/>
</dbReference>
<evidence type="ECO:0000256" key="4">
    <source>
        <dbReference type="ARBA" id="ARBA00023242"/>
    </source>
</evidence>
<dbReference type="GO" id="GO:0031080">
    <property type="term" value="C:nuclear pore outer ring"/>
    <property type="evidence" value="ECO:0000318"/>
    <property type="project" value="GO_Central"/>
</dbReference>
<dbReference type="AlphaFoldDB" id="W1PIZ5"/>
<keyword evidence="3" id="KW-0677">Repeat</keyword>
<dbReference type="Proteomes" id="UP000017836">
    <property type="component" value="Unassembled WGS sequence"/>
</dbReference>
<keyword evidence="6" id="KW-1185">Reference proteome</keyword>
<keyword evidence="4" id="KW-0539">Nucleus</keyword>
<keyword evidence="2" id="KW-0853">WD repeat</keyword>
<protein>
    <recommendedName>
        <fullName evidence="7">Nucleoporin Nup43</fullName>
    </recommendedName>
</protein>
<name>W1PIZ5_AMBTC</name>
<evidence type="ECO:0000256" key="3">
    <source>
        <dbReference type="ARBA" id="ARBA00022737"/>
    </source>
</evidence>
<dbReference type="HOGENOM" id="CLU_795380_0_0_1"/>
<organism evidence="5 6">
    <name type="scientific">Amborella trichopoda</name>
    <dbReference type="NCBI Taxonomy" id="13333"/>
    <lineage>
        <taxon>Eukaryota</taxon>
        <taxon>Viridiplantae</taxon>
        <taxon>Streptophyta</taxon>
        <taxon>Embryophyta</taxon>
        <taxon>Tracheophyta</taxon>
        <taxon>Spermatophyta</taxon>
        <taxon>Magnoliopsida</taxon>
        <taxon>Amborellales</taxon>
        <taxon>Amborellaceae</taxon>
        <taxon>Amborella</taxon>
    </lineage>
</organism>
<dbReference type="PANTHER" id="PTHR22652">
    <property type="entry name" value="NUCLEOPORIN NUP43"/>
    <property type="match status" value="1"/>
</dbReference>